<sequence>MRLRTFFRHWRFALLALLALSSVSHAHAISARPGSTLLFIPYRGDDLSFSEAAYRGYERLREEGYAISVIQDAAQRSAPEMLAIIDRHYTMGVRRFILAGAEMSALATAAAKRHPDAYFATLSGNASGANVINYCLDCRQIGGLLAGQAAVRLSQSKVVGFVGGVMPVDGGEADRFKQTVLREAPDAKVLVDWTGNWSDRQRAEQLTDQQIAAGADVVVGDANVAVLAAAGRYPRVKVISWMTDASRQYKNVAACVIIHTDVVFRRFIDAVASGQFKGGNYAVDEADKVWVIVWPQQSY</sequence>
<evidence type="ECO:0000256" key="1">
    <source>
        <dbReference type="ARBA" id="ARBA00004193"/>
    </source>
</evidence>
<proteinExistence type="inferred from homology"/>
<evidence type="ECO:0000256" key="4">
    <source>
        <dbReference type="ARBA" id="ARBA00022729"/>
    </source>
</evidence>
<evidence type="ECO:0000313" key="10">
    <source>
        <dbReference type="Proteomes" id="UP001430149"/>
    </source>
</evidence>
<keyword evidence="5" id="KW-0472">Membrane</keyword>
<evidence type="ECO:0000256" key="3">
    <source>
        <dbReference type="ARBA" id="ARBA00022475"/>
    </source>
</evidence>
<evidence type="ECO:0000256" key="2">
    <source>
        <dbReference type="ARBA" id="ARBA00008610"/>
    </source>
</evidence>
<feature type="signal peptide" evidence="7">
    <location>
        <begin position="1"/>
        <end position="28"/>
    </location>
</feature>
<evidence type="ECO:0000256" key="7">
    <source>
        <dbReference type="SAM" id="SignalP"/>
    </source>
</evidence>
<evidence type="ECO:0000256" key="6">
    <source>
        <dbReference type="ARBA" id="ARBA00023288"/>
    </source>
</evidence>
<keyword evidence="3" id="KW-1003">Cell membrane</keyword>
<keyword evidence="6" id="KW-0449">Lipoprotein</keyword>
<comment type="similarity">
    <text evidence="2">Belongs to the BMP lipoprotein family.</text>
</comment>
<dbReference type="SUPFAM" id="SSF53822">
    <property type="entry name" value="Periplasmic binding protein-like I"/>
    <property type="match status" value="1"/>
</dbReference>
<dbReference type="InterPro" id="IPR003760">
    <property type="entry name" value="PnrA-like"/>
</dbReference>
<dbReference type="PANTHER" id="PTHR34296:SF2">
    <property type="entry name" value="ABC TRANSPORTER GUANOSINE-BINDING PROTEIN NUPN"/>
    <property type="match status" value="1"/>
</dbReference>
<keyword evidence="4 7" id="KW-0732">Signal</keyword>
<dbReference type="Pfam" id="PF02608">
    <property type="entry name" value="Bmp"/>
    <property type="match status" value="1"/>
</dbReference>
<evidence type="ECO:0000313" key="9">
    <source>
        <dbReference type="EMBL" id="MBM7124522.1"/>
    </source>
</evidence>
<comment type="subcellular location">
    <subcellularLocation>
        <location evidence="1">Cell membrane</location>
        <topology evidence="1">Lipid-anchor</topology>
    </subcellularLocation>
</comment>
<keyword evidence="10" id="KW-1185">Reference proteome</keyword>
<dbReference type="RefSeq" id="WP_204680042.1">
    <property type="nucleotide sequence ID" value="NZ_BSNR01000017.1"/>
</dbReference>
<feature type="domain" description="ABC transporter substrate-binding protein PnrA-like" evidence="8">
    <location>
        <begin position="39"/>
        <end position="282"/>
    </location>
</feature>
<evidence type="ECO:0000259" key="8">
    <source>
        <dbReference type="Pfam" id="PF02608"/>
    </source>
</evidence>
<dbReference type="EMBL" id="JADIKE010000027">
    <property type="protein sequence ID" value="MBM7124522.1"/>
    <property type="molecule type" value="Genomic_DNA"/>
</dbReference>
<name>A0ABS2JZU7_9GAMM</name>
<feature type="chain" id="PRO_5046193400" evidence="7">
    <location>
        <begin position="29"/>
        <end position="299"/>
    </location>
</feature>
<evidence type="ECO:0000256" key="5">
    <source>
        <dbReference type="ARBA" id="ARBA00023136"/>
    </source>
</evidence>
<reference evidence="9" key="1">
    <citation type="submission" date="2020-10" db="EMBL/GenBank/DDBJ databases">
        <title>Phylogeny of dyella-like bacteria.</title>
        <authorList>
            <person name="Fu J."/>
        </authorList>
    </citation>
    <scope>NUCLEOTIDE SEQUENCE</scope>
    <source>
        <strain evidence="9">DHOC52</strain>
    </source>
</reference>
<gene>
    <name evidence="9" type="ORF">ISP19_03945</name>
</gene>
<dbReference type="InterPro" id="IPR050957">
    <property type="entry name" value="BMP_lipoprotein"/>
</dbReference>
<comment type="caution">
    <text evidence="9">The sequence shown here is derived from an EMBL/GenBank/DDBJ whole genome shotgun (WGS) entry which is preliminary data.</text>
</comment>
<dbReference type="Gene3D" id="3.40.50.2300">
    <property type="match status" value="2"/>
</dbReference>
<dbReference type="PANTHER" id="PTHR34296">
    <property type="entry name" value="TRANSCRIPTIONAL ACTIVATOR PROTEIN MED"/>
    <property type="match status" value="1"/>
</dbReference>
<dbReference type="InterPro" id="IPR028082">
    <property type="entry name" value="Peripla_BP_I"/>
</dbReference>
<dbReference type="Proteomes" id="UP001430149">
    <property type="component" value="Unassembled WGS sequence"/>
</dbReference>
<protein>
    <submittedName>
        <fullName evidence="9">BMP family ABC transporter substrate-binding protein</fullName>
    </submittedName>
</protein>
<accession>A0ABS2JZU7</accession>
<organism evidence="9 10">
    <name type="scientific">Dyella flava</name>
    <dbReference type="NCBI Taxonomy" id="1920170"/>
    <lineage>
        <taxon>Bacteria</taxon>
        <taxon>Pseudomonadati</taxon>
        <taxon>Pseudomonadota</taxon>
        <taxon>Gammaproteobacteria</taxon>
        <taxon>Lysobacterales</taxon>
        <taxon>Rhodanobacteraceae</taxon>
        <taxon>Dyella</taxon>
    </lineage>
</organism>